<evidence type="ECO:0000313" key="3">
    <source>
        <dbReference type="Proteomes" id="UP000308133"/>
    </source>
</evidence>
<name>A0A4V6DV55_9PEZI</name>
<organism evidence="2 3">
    <name type="scientific">Elsinoe australis</name>
    <dbReference type="NCBI Taxonomy" id="40998"/>
    <lineage>
        <taxon>Eukaryota</taxon>
        <taxon>Fungi</taxon>
        <taxon>Dikarya</taxon>
        <taxon>Ascomycota</taxon>
        <taxon>Pezizomycotina</taxon>
        <taxon>Dothideomycetes</taxon>
        <taxon>Dothideomycetidae</taxon>
        <taxon>Myriangiales</taxon>
        <taxon>Elsinoaceae</taxon>
        <taxon>Elsinoe</taxon>
    </lineage>
</organism>
<reference evidence="2 3" key="1">
    <citation type="submission" date="2018-02" db="EMBL/GenBank/DDBJ databases">
        <title>Draft genome sequences of Elsinoe sp., causing black scab on jojoba.</title>
        <authorList>
            <person name="Stodart B."/>
            <person name="Jeffress S."/>
            <person name="Ash G."/>
            <person name="Arun Chinnappa K."/>
        </authorList>
    </citation>
    <scope>NUCLEOTIDE SEQUENCE [LARGE SCALE GENOMIC DNA]</scope>
    <source>
        <strain evidence="2 3">Hillstone_2</strain>
    </source>
</reference>
<proteinExistence type="predicted"/>
<feature type="region of interest" description="Disordered" evidence="1">
    <location>
        <begin position="243"/>
        <end position="300"/>
    </location>
</feature>
<feature type="compositionally biased region" description="Polar residues" evidence="1">
    <location>
        <begin position="267"/>
        <end position="278"/>
    </location>
</feature>
<comment type="caution">
    <text evidence="2">The sequence shown here is derived from an EMBL/GenBank/DDBJ whole genome shotgun (WGS) entry which is preliminary data.</text>
</comment>
<evidence type="ECO:0000313" key="2">
    <source>
        <dbReference type="EMBL" id="TKX26982.1"/>
    </source>
</evidence>
<feature type="compositionally biased region" description="Basic and acidic residues" evidence="1">
    <location>
        <begin position="289"/>
        <end position="300"/>
    </location>
</feature>
<protein>
    <submittedName>
        <fullName evidence="2">Uncharacterized protein</fullName>
    </submittedName>
</protein>
<accession>A0A4V6DV55</accession>
<dbReference type="EMBL" id="PTQR01000009">
    <property type="protein sequence ID" value="TKX26982.1"/>
    <property type="molecule type" value="Genomic_DNA"/>
</dbReference>
<sequence length="300" mass="33462">MSAVRFLRNQKCENGNRYQEEVLSIDDEDRVLLAQSVPLVVDLLRSPRLQGVLSMLAKELLEEQSTRSGRQEVREFLRAMGEEFPTIVIDYELSKDEPDTYGYTPEVELEEGCGLGNVMIRINGKRLRCYRRSKDEQRERFAFSHLMILVHGCAHAFVSWVDSRAEINSDTISNAGAWMELKAFGGTIAFLHASDEKSPSDDCGEAHIVNSAGHWGELSLATMRATLVGDYRFPFPASWLPGQSPRAVNQEPRAADQASRVAGQEGRGTTQVEVNEPSSAGFDLPVRASPDKARDRNSTQ</sequence>
<gene>
    <name evidence="2" type="ORF">C1H76_0736</name>
</gene>
<dbReference type="AlphaFoldDB" id="A0A4V6DV55"/>
<dbReference type="Proteomes" id="UP000308133">
    <property type="component" value="Unassembled WGS sequence"/>
</dbReference>
<evidence type="ECO:0000256" key="1">
    <source>
        <dbReference type="SAM" id="MobiDB-lite"/>
    </source>
</evidence>